<dbReference type="PROSITE" id="PS50991">
    <property type="entry name" value="PYR_CT"/>
    <property type="match status" value="1"/>
</dbReference>
<evidence type="ECO:0000313" key="4">
    <source>
        <dbReference type="EMBL" id="TCS78207.1"/>
    </source>
</evidence>
<keyword evidence="5" id="KW-1185">Reference proteome</keyword>
<dbReference type="PROSITE" id="PS00816">
    <property type="entry name" value="AIPM_HOMOCIT_SYNTH_2"/>
    <property type="match status" value="1"/>
</dbReference>
<gene>
    <name evidence="4" type="ORF">EDC37_11172</name>
</gene>
<dbReference type="Pfam" id="PF00682">
    <property type="entry name" value="HMGL-like"/>
    <property type="match status" value="1"/>
</dbReference>
<accession>A0A4R3K637</accession>
<evidence type="ECO:0000259" key="3">
    <source>
        <dbReference type="PROSITE" id="PS50991"/>
    </source>
</evidence>
<dbReference type="OrthoDB" id="9804858at2"/>
<dbReference type="EMBL" id="SMAA01000011">
    <property type="protein sequence ID" value="TCS78207.1"/>
    <property type="molecule type" value="Genomic_DNA"/>
</dbReference>
<dbReference type="RefSeq" id="WP_132550276.1">
    <property type="nucleotide sequence ID" value="NZ_SMAA01000011.1"/>
</dbReference>
<dbReference type="InterPro" id="IPR002034">
    <property type="entry name" value="AIPM/Hcit_synth_CS"/>
</dbReference>
<evidence type="ECO:0000313" key="5">
    <source>
        <dbReference type="Proteomes" id="UP000295188"/>
    </source>
</evidence>
<name>A0A4R3K637_9FIRM</name>
<protein>
    <submittedName>
        <fullName evidence="4">Homocitrate synthase NifV</fullName>
    </submittedName>
</protein>
<dbReference type="InterPro" id="IPR000891">
    <property type="entry name" value="PYR_CT"/>
</dbReference>
<dbReference type="AlphaFoldDB" id="A0A4R3K637"/>
<dbReference type="Proteomes" id="UP000295188">
    <property type="component" value="Unassembled WGS sequence"/>
</dbReference>
<comment type="similarity">
    <text evidence="2">Belongs to the alpha-IPM synthase/homocitrate synthase family.</text>
</comment>
<dbReference type="PANTHER" id="PTHR42880:SF1">
    <property type="entry name" value="ISOPROPYLMALATE_HOMOCITRATE_CITRAMALATE SYNTHASE FAMILY PROTEIN"/>
    <property type="match status" value="1"/>
</dbReference>
<reference evidence="4 5" key="1">
    <citation type="submission" date="2019-03" db="EMBL/GenBank/DDBJ databases">
        <title>Genomic Encyclopedia of Type Strains, Phase IV (KMG-IV): sequencing the most valuable type-strain genomes for metagenomic binning, comparative biology and taxonomic classification.</title>
        <authorList>
            <person name="Goeker M."/>
        </authorList>
    </citation>
    <scope>NUCLEOTIDE SEQUENCE [LARGE SCALE GENOMIC DNA]</scope>
    <source>
        <strain evidence="4 5">DSM 20467</strain>
    </source>
</reference>
<dbReference type="Gene3D" id="3.20.20.70">
    <property type="entry name" value="Aldolase class I"/>
    <property type="match status" value="1"/>
</dbReference>
<feature type="domain" description="Pyruvate carboxyltransferase" evidence="3">
    <location>
        <begin position="6"/>
        <end position="260"/>
    </location>
</feature>
<dbReference type="GO" id="GO:0019752">
    <property type="term" value="P:carboxylic acid metabolic process"/>
    <property type="evidence" value="ECO:0007669"/>
    <property type="project" value="InterPro"/>
</dbReference>
<dbReference type="InterPro" id="IPR013785">
    <property type="entry name" value="Aldolase_TIM"/>
</dbReference>
<sequence length="260" mass="28658">MLVPHIHIVDTTLRDGAQSPFIMFNDKEKIAIVKMLTEKGVYQIEAGIPAIGKSEQEIIKKIKSACPNTQIAVWNRLNIDDINISLECNADIIHISIPVSYRQIHEKLKKDETWLLNEISEVLSATIGNAKEVTIGMEDASRAQMDFMLTVVRKVQQFGISRVRFADTVGIMTPSTVYDQISKLIKATGIDVEFHAHNDLGMAVANSLAAVQAGASFIDTTIHGIGERCGNCDMDKFIFAASSIFNSNRSERVKGGEHNG</sequence>
<dbReference type="SUPFAM" id="SSF51569">
    <property type="entry name" value="Aldolase"/>
    <property type="match status" value="1"/>
</dbReference>
<organism evidence="4 5">
    <name type="scientific">Pectinatus cerevisiiphilus</name>
    <dbReference type="NCBI Taxonomy" id="86956"/>
    <lineage>
        <taxon>Bacteria</taxon>
        <taxon>Bacillati</taxon>
        <taxon>Bacillota</taxon>
        <taxon>Negativicutes</taxon>
        <taxon>Selenomonadales</taxon>
        <taxon>Selenomonadaceae</taxon>
        <taxon>Pectinatus</taxon>
    </lineage>
</organism>
<evidence type="ECO:0000256" key="2">
    <source>
        <dbReference type="RuleBase" id="RU003523"/>
    </source>
</evidence>
<dbReference type="PANTHER" id="PTHR42880">
    <property type="entry name" value="HOMOCITRATE SYNTHASE"/>
    <property type="match status" value="1"/>
</dbReference>
<comment type="caution">
    <text evidence="4">The sequence shown here is derived from an EMBL/GenBank/DDBJ whole genome shotgun (WGS) entry which is preliminary data.</text>
</comment>
<dbReference type="GO" id="GO:0046912">
    <property type="term" value="F:acyltransferase activity, acyl groups converted into alkyl on transfer"/>
    <property type="evidence" value="ECO:0007669"/>
    <property type="project" value="InterPro"/>
</dbReference>
<evidence type="ECO:0000256" key="1">
    <source>
        <dbReference type="ARBA" id="ARBA00022679"/>
    </source>
</evidence>
<dbReference type="PROSITE" id="PS00815">
    <property type="entry name" value="AIPM_HOMOCIT_SYNTH_1"/>
    <property type="match status" value="1"/>
</dbReference>
<keyword evidence="1 2" id="KW-0808">Transferase</keyword>
<proteinExistence type="inferred from homology"/>